<dbReference type="AlphaFoldDB" id="L7W4I2"/>
<gene>
    <name evidence="1" type="ordered locus">DDD_1388</name>
</gene>
<sequence>MLLQLSVGSNSNTRVAAYFFVVLSLSRKRIIKSDFSH</sequence>
<dbReference type="EMBL" id="CP001397">
    <property type="protein sequence ID" value="AGC76515.1"/>
    <property type="molecule type" value="Genomic_DNA"/>
</dbReference>
<organism evidence="1 2">
    <name type="scientific">Nonlabens dokdonensis (strain DSM 17205 / KCTC 12402 / DSW-6)</name>
    <name type="common">Donghaeana dokdonensis</name>
    <dbReference type="NCBI Taxonomy" id="592029"/>
    <lineage>
        <taxon>Bacteria</taxon>
        <taxon>Pseudomonadati</taxon>
        <taxon>Bacteroidota</taxon>
        <taxon>Flavobacteriia</taxon>
        <taxon>Flavobacteriales</taxon>
        <taxon>Flavobacteriaceae</taxon>
        <taxon>Nonlabens</taxon>
    </lineage>
</organism>
<dbReference type="Proteomes" id="UP000011173">
    <property type="component" value="Chromosome"/>
</dbReference>
<dbReference type="STRING" id="592029.DDD_1388"/>
<dbReference type="KEGG" id="ndo:DDD_1388"/>
<evidence type="ECO:0000313" key="1">
    <source>
        <dbReference type="EMBL" id="AGC76515.1"/>
    </source>
</evidence>
<proteinExistence type="predicted"/>
<accession>L7W4I2</accession>
<protein>
    <submittedName>
        <fullName evidence="1">Uncharacterized protein</fullName>
    </submittedName>
</protein>
<dbReference type="HOGENOM" id="CLU_3346563_0_0_10"/>
<name>L7W4I2_NONDD</name>
<reference evidence="1 2" key="1">
    <citation type="journal article" date="2013" name="Genome Biol. Evol.">
        <title>Genomic makeup of the marine flavobacterium Nonlabens (Donghaeana) dokdonensis DSW-6 and identification of a novel class of rhodopsins.</title>
        <authorList>
            <person name="Kwon S.K."/>
            <person name="Kim B.K."/>
            <person name="Song J.Y."/>
            <person name="Kwak M.J."/>
            <person name="Lee C.H."/>
            <person name="Yoon J.H."/>
            <person name="Oh T.K."/>
            <person name="Kim J.F."/>
        </authorList>
    </citation>
    <scope>NUCLEOTIDE SEQUENCE [LARGE SCALE GENOMIC DNA]</scope>
    <source>
        <strain evidence="2">DSM 17205 / KCTC 12402 / DSW-6</strain>
    </source>
</reference>
<evidence type="ECO:0000313" key="2">
    <source>
        <dbReference type="Proteomes" id="UP000011173"/>
    </source>
</evidence>